<dbReference type="CDD" id="cd08865">
    <property type="entry name" value="SRPBCC_10"/>
    <property type="match status" value="1"/>
</dbReference>
<sequence length="147" mass="16260">MVHVVRSMTVNRPLGPVVAYLADFSNALEWDPGTRECTRQDQGPLQVGSLWHNVSELRGRRTSLTYRLTRMDPNRLTFVGTNDTATSIDDITFKDQGATTLVVYEATVTFNGFAKLADPLLRRVFEGLGDELVHSLPAAVEARVTPA</sequence>
<dbReference type="AlphaFoldDB" id="A0A6G9GSV3"/>
<dbReference type="EMBL" id="CP050177">
    <property type="protein sequence ID" value="QIQ01280.1"/>
    <property type="molecule type" value="Genomic_DNA"/>
</dbReference>
<dbReference type="InterPro" id="IPR019587">
    <property type="entry name" value="Polyketide_cyclase/dehydratase"/>
</dbReference>
<evidence type="ECO:0000313" key="2">
    <source>
        <dbReference type="Proteomes" id="UP000501179"/>
    </source>
</evidence>
<dbReference type="InterPro" id="IPR023393">
    <property type="entry name" value="START-like_dom_sf"/>
</dbReference>
<dbReference type="Proteomes" id="UP000501179">
    <property type="component" value="Chromosome"/>
</dbReference>
<accession>A0A6G9GSV3</accession>
<dbReference type="Gene3D" id="3.30.530.20">
    <property type="match status" value="1"/>
</dbReference>
<keyword evidence="2" id="KW-1185">Reference proteome</keyword>
<protein>
    <submittedName>
        <fullName evidence="1">Polyketide cyclase</fullName>
    </submittedName>
</protein>
<name>A0A6G9GSV3_9ACTN</name>
<reference evidence="1 2" key="1">
    <citation type="submission" date="2020-03" db="EMBL/GenBank/DDBJ databases">
        <title>A novel species.</title>
        <authorList>
            <person name="Gao J."/>
        </authorList>
    </citation>
    <scope>NUCLEOTIDE SEQUENCE [LARGE SCALE GENOMIC DNA]</scope>
    <source>
        <strain evidence="1 2">QMT-12</strain>
    </source>
</reference>
<dbReference type="Pfam" id="PF10604">
    <property type="entry name" value="Polyketide_cyc2"/>
    <property type="match status" value="1"/>
</dbReference>
<gene>
    <name evidence="1" type="ORF">HA039_02280</name>
</gene>
<dbReference type="RefSeq" id="WP_167022974.1">
    <property type="nucleotide sequence ID" value="NZ_CP050177.1"/>
</dbReference>
<dbReference type="SUPFAM" id="SSF55961">
    <property type="entry name" value="Bet v1-like"/>
    <property type="match status" value="1"/>
</dbReference>
<dbReference type="KEGG" id="slia:HA039_02280"/>
<evidence type="ECO:0000313" key="1">
    <source>
        <dbReference type="EMBL" id="QIQ01280.1"/>
    </source>
</evidence>
<organism evidence="1 2">
    <name type="scientific">Streptomyces liangshanensis</name>
    <dbReference type="NCBI Taxonomy" id="2717324"/>
    <lineage>
        <taxon>Bacteria</taxon>
        <taxon>Bacillati</taxon>
        <taxon>Actinomycetota</taxon>
        <taxon>Actinomycetes</taxon>
        <taxon>Kitasatosporales</taxon>
        <taxon>Streptomycetaceae</taxon>
        <taxon>Streptomyces</taxon>
    </lineage>
</organism>
<proteinExistence type="predicted"/>